<sequence length="72" mass="8046">MRTRITGKFKSFRYGWRNLITRDTGGNEVSLTPDSSASSIDLTSVIEELGQAVEANNRQQAPTEMPNFRQAV</sequence>
<dbReference type="Proteomes" id="UP000310421">
    <property type="component" value="Unassembled WGS sequence"/>
</dbReference>
<organism evidence="1 2">
    <name type="scientific">Aureobasidium pullulans</name>
    <name type="common">Black yeast</name>
    <name type="synonym">Pullularia pullulans</name>
    <dbReference type="NCBI Taxonomy" id="5580"/>
    <lineage>
        <taxon>Eukaryota</taxon>
        <taxon>Fungi</taxon>
        <taxon>Dikarya</taxon>
        <taxon>Ascomycota</taxon>
        <taxon>Pezizomycotina</taxon>
        <taxon>Dothideomycetes</taxon>
        <taxon>Dothideomycetidae</taxon>
        <taxon>Dothideales</taxon>
        <taxon>Saccotheciaceae</taxon>
        <taxon>Aureobasidium</taxon>
    </lineage>
</organism>
<name>A0A4S8W6R8_AURPU</name>
<dbReference type="AlphaFoldDB" id="A0A4S8W6R8"/>
<proteinExistence type="predicted"/>
<evidence type="ECO:0000313" key="2">
    <source>
        <dbReference type="Proteomes" id="UP000310421"/>
    </source>
</evidence>
<gene>
    <name evidence="1" type="ORF">D6D20_06214</name>
</gene>
<protein>
    <submittedName>
        <fullName evidence="1">Uncharacterized protein</fullName>
    </submittedName>
</protein>
<dbReference type="EMBL" id="QZAN01000070">
    <property type="protein sequence ID" value="THW59879.1"/>
    <property type="molecule type" value="Genomic_DNA"/>
</dbReference>
<evidence type="ECO:0000313" key="1">
    <source>
        <dbReference type="EMBL" id="THW59879.1"/>
    </source>
</evidence>
<reference evidence="1 2" key="1">
    <citation type="submission" date="2018-10" db="EMBL/GenBank/DDBJ databases">
        <title>Fifty Aureobasidium pullulans genomes reveal a recombining polyextremotolerant generalist.</title>
        <authorList>
            <person name="Gostincar C."/>
            <person name="Turk M."/>
            <person name="Zajc J."/>
            <person name="Gunde-Cimerman N."/>
        </authorList>
    </citation>
    <scope>NUCLEOTIDE SEQUENCE [LARGE SCALE GENOMIC DNA]</scope>
    <source>
        <strain evidence="1 2">EXF-10751</strain>
    </source>
</reference>
<accession>A0A4S8W6R8</accession>
<comment type="caution">
    <text evidence="1">The sequence shown here is derived from an EMBL/GenBank/DDBJ whole genome shotgun (WGS) entry which is preliminary data.</text>
</comment>